<keyword evidence="1" id="KW-0732">Signal</keyword>
<sequence length="287" mass="33560">MHYMRYHFLICWLLLSSVSLNLLAAPTIIWPKHHWAPLMMQTDPNKAPGRFDQLIDLYIKSLPMYKHKIINMNWSRVWMQIKSGAPVCNIAALRTTERESFALFSLPNSIAIPNKVIVKDSLYQQWRQPQSISLNALTRNPQYKLIYEKERSYSNLVDSILSVSNSSPSVESRNVNSAQLIKMLVYNRIDYMIEYENVARYHVQNIEFFDDKPTIRSISIEGHPEYYLGYIACPKTNWGRQTIQDLNKLLTKIRPSKAYRLAHKAWAASEKEAELLDRLFSKHILKL</sequence>
<protein>
    <submittedName>
        <fullName evidence="2">TIGR02285 family protein</fullName>
    </submittedName>
</protein>
<comment type="caution">
    <text evidence="2">The sequence shown here is derived from an EMBL/GenBank/DDBJ whole genome shotgun (WGS) entry which is preliminary data.</text>
</comment>
<feature type="chain" id="PRO_5045059799" evidence="1">
    <location>
        <begin position="25"/>
        <end position="287"/>
    </location>
</feature>
<gene>
    <name evidence="2" type="ORF">ABS311_20240</name>
</gene>
<evidence type="ECO:0000256" key="1">
    <source>
        <dbReference type="SAM" id="SignalP"/>
    </source>
</evidence>
<keyword evidence="3" id="KW-1185">Reference proteome</keyword>
<reference evidence="2 3" key="1">
    <citation type="submission" date="2024-06" db="EMBL/GenBank/DDBJ databases">
        <authorList>
            <person name="Chen R.Y."/>
        </authorList>
    </citation>
    <scope>NUCLEOTIDE SEQUENCE [LARGE SCALE GENOMIC DNA]</scope>
    <source>
        <strain evidence="2 3">D2</strain>
    </source>
</reference>
<dbReference type="InterPro" id="IPR011972">
    <property type="entry name" value="CHP02285"/>
</dbReference>
<dbReference type="Gene3D" id="3.40.190.10">
    <property type="entry name" value="Periplasmic binding protein-like II"/>
    <property type="match status" value="2"/>
</dbReference>
<dbReference type="NCBIfam" id="TIGR02285">
    <property type="entry name" value="TIGR02285 family protein"/>
    <property type="match status" value="1"/>
</dbReference>
<feature type="signal peptide" evidence="1">
    <location>
        <begin position="1"/>
        <end position="24"/>
    </location>
</feature>
<name>A0ABV1RMP2_9ALTE</name>
<proteinExistence type="predicted"/>
<organism evidence="2 3">
    <name type="scientific">Catenovulum sediminis</name>
    <dbReference type="NCBI Taxonomy" id="1740262"/>
    <lineage>
        <taxon>Bacteria</taxon>
        <taxon>Pseudomonadati</taxon>
        <taxon>Pseudomonadota</taxon>
        <taxon>Gammaproteobacteria</taxon>
        <taxon>Alteromonadales</taxon>
        <taxon>Alteromonadaceae</taxon>
        <taxon>Catenovulum</taxon>
    </lineage>
</organism>
<accession>A0ABV1RMP2</accession>
<dbReference type="SUPFAM" id="SSF53850">
    <property type="entry name" value="Periplasmic binding protein-like II"/>
    <property type="match status" value="1"/>
</dbReference>
<dbReference type="Proteomes" id="UP001467690">
    <property type="component" value="Unassembled WGS sequence"/>
</dbReference>
<dbReference type="RefSeq" id="WP_143871342.1">
    <property type="nucleotide sequence ID" value="NZ_CP041660.1"/>
</dbReference>
<dbReference type="EMBL" id="JBELOE010000284">
    <property type="protein sequence ID" value="MER2494208.1"/>
    <property type="molecule type" value="Genomic_DNA"/>
</dbReference>
<evidence type="ECO:0000313" key="2">
    <source>
        <dbReference type="EMBL" id="MER2494208.1"/>
    </source>
</evidence>
<evidence type="ECO:0000313" key="3">
    <source>
        <dbReference type="Proteomes" id="UP001467690"/>
    </source>
</evidence>